<accession>A0ACA9KGY6</accession>
<proteinExistence type="predicted"/>
<organism evidence="1 2">
    <name type="scientific">Racocetra persica</name>
    <dbReference type="NCBI Taxonomy" id="160502"/>
    <lineage>
        <taxon>Eukaryota</taxon>
        <taxon>Fungi</taxon>
        <taxon>Fungi incertae sedis</taxon>
        <taxon>Mucoromycota</taxon>
        <taxon>Glomeromycotina</taxon>
        <taxon>Glomeromycetes</taxon>
        <taxon>Diversisporales</taxon>
        <taxon>Gigasporaceae</taxon>
        <taxon>Racocetra</taxon>
    </lineage>
</organism>
<sequence>FRMDTEFIKAIIEGVAFATTPNPEPQQAPSFVEVLFFGSPPN</sequence>
<evidence type="ECO:0000313" key="1">
    <source>
        <dbReference type="EMBL" id="CAG8472911.1"/>
    </source>
</evidence>
<gene>
    <name evidence="1" type="ORF">RPERSI_LOCUS662</name>
</gene>
<dbReference type="EMBL" id="CAJVQC010000510">
    <property type="protein sequence ID" value="CAG8472911.1"/>
    <property type="molecule type" value="Genomic_DNA"/>
</dbReference>
<dbReference type="Proteomes" id="UP000789920">
    <property type="component" value="Unassembled WGS sequence"/>
</dbReference>
<comment type="caution">
    <text evidence="1">The sequence shown here is derived from an EMBL/GenBank/DDBJ whole genome shotgun (WGS) entry which is preliminary data.</text>
</comment>
<protein>
    <submittedName>
        <fullName evidence="1">3850_t:CDS:1</fullName>
    </submittedName>
</protein>
<evidence type="ECO:0000313" key="2">
    <source>
        <dbReference type="Proteomes" id="UP000789920"/>
    </source>
</evidence>
<feature type="non-terminal residue" evidence="1">
    <location>
        <position position="1"/>
    </location>
</feature>
<name>A0ACA9KGY6_9GLOM</name>
<reference evidence="1" key="1">
    <citation type="submission" date="2021-06" db="EMBL/GenBank/DDBJ databases">
        <authorList>
            <person name="Kallberg Y."/>
            <person name="Tangrot J."/>
            <person name="Rosling A."/>
        </authorList>
    </citation>
    <scope>NUCLEOTIDE SEQUENCE</scope>
    <source>
        <strain evidence="1">MA461A</strain>
    </source>
</reference>
<keyword evidence="2" id="KW-1185">Reference proteome</keyword>